<sequence>MYATTDQIEHMLSKLAISVPRLLTENDGMDFWIEYLQRADQIKEQAGLDNYDWVASRIDEIPMKYGVLPPSQWMCC</sequence>
<reference evidence="1 2" key="1">
    <citation type="submission" date="2018-12" db="EMBL/GenBank/DDBJ databases">
        <title>Dyella dinghuensis sp. nov. DHOA06 and Dyella choica sp. nov. 4M-K27, isolated from forest soil.</title>
        <authorList>
            <person name="Qiu L.-H."/>
            <person name="Gao Z.-H."/>
        </authorList>
    </citation>
    <scope>NUCLEOTIDE SEQUENCE [LARGE SCALE GENOMIC DNA]</scope>
    <source>
        <strain evidence="1 2">DHOA06</strain>
    </source>
</reference>
<dbReference type="EMBL" id="RYZR01000005">
    <property type="protein sequence ID" value="RUL64210.1"/>
    <property type="molecule type" value="Genomic_DNA"/>
</dbReference>
<proteinExistence type="predicted"/>
<dbReference type="OrthoDB" id="5959011at2"/>
<gene>
    <name evidence="1" type="ORF">EKH79_09160</name>
</gene>
<protein>
    <submittedName>
        <fullName evidence="1">Uncharacterized protein</fullName>
    </submittedName>
</protein>
<dbReference type="RefSeq" id="WP_126673489.1">
    <property type="nucleotide sequence ID" value="NZ_RYZR01000005.1"/>
</dbReference>
<organism evidence="1 2">
    <name type="scientific">Dyella dinghuensis</name>
    <dbReference type="NCBI Taxonomy" id="1920169"/>
    <lineage>
        <taxon>Bacteria</taxon>
        <taxon>Pseudomonadati</taxon>
        <taxon>Pseudomonadota</taxon>
        <taxon>Gammaproteobacteria</taxon>
        <taxon>Lysobacterales</taxon>
        <taxon>Rhodanobacteraceae</taxon>
        <taxon>Dyella</taxon>
    </lineage>
</organism>
<evidence type="ECO:0000313" key="2">
    <source>
        <dbReference type="Proteomes" id="UP000267077"/>
    </source>
</evidence>
<accession>A0A432LUE8</accession>
<evidence type="ECO:0000313" key="1">
    <source>
        <dbReference type="EMBL" id="RUL64210.1"/>
    </source>
</evidence>
<dbReference type="Proteomes" id="UP000267077">
    <property type="component" value="Unassembled WGS sequence"/>
</dbReference>
<comment type="caution">
    <text evidence="1">The sequence shown here is derived from an EMBL/GenBank/DDBJ whole genome shotgun (WGS) entry which is preliminary data.</text>
</comment>
<dbReference type="AlphaFoldDB" id="A0A432LUE8"/>
<keyword evidence="2" id="KW-1185">Reference proteome</keyword>
<name>A0A432LUE8_9GAMM</name>